<dbReference type="SUPFAM" id="SSF46689">
    <property type="entry name" value="Homeodomain-like"/>
    <property type="match status" value="1"/>
</dbReference>
<evidence type="ECO:0000256" key="7">
    <source>
        <dbReference type="PROSITE-ProRule" id="PRU00169"/>
    </source>
</evidence>
<dbReference type="Pfam" id="PF25601">
    <property type="entry name" value="AAA_lid_14"/>
    <property type="match status" value="1"/>
</dbReference>
<dbReference type="PRINTS" id="PR01590">
    <property type="entry name" value="HTHFIS"/>
</dbReference>
<keyword evidence="6" id="KW-0804">Transcription</keyword>
<dbReference type="Gene3D" id="3.40.50.2300">
    <property type="match status" value="1"/>
</dbReference>
<dbReference type="GO" id="GO:0000160">
    <property type="term" value="P:phosphorelay signal transduction system"/>
    <property type="evidence" value="ECO:0007669"/>
    <property type="project" value="UniProtKB-KW"/>
</dbReference>
<gene>
    <name evidence="10" type="ORF">SAMN05421818_10614</name>
</gene>
<dbReference type="STRING" id="702745.SAMN05421818_10614"/>
<dbReference type="Pfam" id="PF00072">
    <property type="entry name" value="Response_reg"/>
    <property type="match status" value="1"/>
</dbReference>
<dbReference type="PROSITE" id="PS50110">
    <property type="entry name" value="RESPONSE_REGULATORY"/>
    <property type="match status" value="1"/>
</dbReference>
<evidence type="ECO:0000256" key="3">
    <source>
        <dbReference type="ARBA" id="ARBA00022840"/>
    </source>
</evidence>
<reference evidence="11" key="1">
    <citation type="submission" date="2016-10" db="EMBL/GenBank/DDBJ databases">
        <authorList>
            <person name="Varghese N."/>
            <person name="Submissions S."/>
        </authorList>
    </citation>
    <scope>NUCLEOTIDE SEQUENCE [LARGE SCALE GENOMIC DNA]</scope>
    <source>
        <strain evidence="11">DSM 23313</strain>
    </source>
</reference>
<dbReference type="PANTHER" id="PTHR32071:SF81">
    <property type="entry name" value="PROPIONATE CATABOLISM OPERON REGULATORY PROTEIN"/>
    <property type="match status" value="1"/>
</dbReference>
<dbReference type="CDD" id="cd00009">
    <property type="entry name" value="AAA"/>
    <property type="match status" value="1"/>
</dbReference>
<dbReference type="SUPFAM" id="SSF52540">
    <property type="entry name" value="P-loop containing nucleoside triphosphate hydrolases"/>
    <property type="match status" value="1"/>
</dbReference>
<feature type="modified residue" description="4-aspartylphosphate" evidence="7">
    <location>
        <position position="53"/>
    </location>
</feature>
<dbReference type="SUPFAM" id="SSF52172">
    <property type="entry name" value="CheY-like"/>
    <property type="match status" value="1"/>
</dbReference>
<dbReference type="Pfam" id="PF00158">
    <property type="entry name" value="Sigma54_activat"/>
    <property type="match status" value="1"/>
</dbReference>
<dbReference type="PANTHER" id="PTHR32071">
    <property type="entry name" value="TRANSCRIPTIONAL REGULATORY PROTEIN"/>
    <property type="match status" value="1"/>
</dbReference>
<dbReference type="RefSeq" id="WP_090406806.1">
    <property type="nucleotide sequence ID" value="NZ_FNDQ01000006.1"/>
</dbReference>
<organism evidence="10 11">
    <name type="scientific">Myroides phaeus</name>
    <dbReference type="NCBI Taxonomy" id="702745"/>
    <lineage>
        <taxon>Bacteria</taxon>
        <taxon>Pseudomonadati</taxon>
        <taxon>Bacteroidota</taxon>
        <taxon>Flavobacteriia</taxon>
        <taxon>Flavobacteriales</taxon>
        <taxon>Flavobacteriaceae</taxon>
        <taxon>Myroides</taxon>
    </lineage>
</organism>
<evidence type="ECO:0000256" key="4">
    <source>
        <dbReference type="ARBA" id="ARBA00023012"/>
    </source>
</evidence>
<evidence type="ECO:0000256" key="5">
    <source>
        <dbReference type="ARBA" id="ARBA00023015"/>
    </source>
</evidence>
<protein>
    <submittedName>
        <fullName evidence="10">Two-component system, NtrC family, response regulator HydG</fullName>
    </submittedName>
</protein>
<dbReference type="InterPro" id="IPR002078">
    <property type="entry name" value="Sigma_54_int"/>
</dbReference>
<evidence type="ECO:0000259" key="8">
    <source>
        <dbReference type="PROSITE" id="PS50045"/>
    </source>
</evidence>
<dbReference type="InterPro" id="IPR001789">
    <property type="entry name" value="Sig_transdc_resp-reg_receiver"/>
</dbReference>
<dbReference type="GO" id="GO:0006355">
    <property type="term" value="P:regulation of DNA-templated transcription"/>
    <property type="evidence" value="ECO:0007669"/>
    <property type="project" value="InterPro"/>
</dbReference>
<keyword evidence="4" id="KW-0902">Two-component regulatory system</keyword>
<dbReference type="Gene3D" id="3.40.50.300">
    <property type="entry name" value="P-loop containing nucleotide triphosphate hydrolases"/>
    <property type="match status" value="1"/>
</dbReference>
<dbReference type="PROSITE" id="PS50045">
    <property type="entry name" value="SIGMA54_INTERACT_4"/>
    <property type="match status" value="1"/>
</dbReference>
<dbReference type="SMART" id="SM00382">
    <property type="entry name" value="AAA"/>
    <property type="match status" value="1"/>
</dbReference>
<dbReference type="InterPro" id="IPR025662">
    <property type="entry name" value="Sigma_54_int_dom_ATP-bd_1"/>
</dbReference>
<dbReference type="InterPro" id="IPR058031">
    <property type="entry name" value="AAA_lid_NorR"/>
</dbReference>
<evidence type="ECO:0000256" key="6">
    <source>
        <dbReference type="ARBA" id="ARBA00023163"/>
    </source>
</evidence>
<keyword evidence="2" id="KW-0547">Nucleotide-binding</keyword>
<evidence type="ECO:0000259" key="9">
    <source>
        <dbReference type="PROSITE" id="PS50110"/>
    </source>
</evidence>
<keyword evidence="5" id="KW-0805">Transcription regulation</keyword>
<evidence type="ECO:0000256" key="2">
    <source>
        <dbReference type="ARBA" id="ARBA00022741"/>
    </source>
</evidence>
<dbReference type="PROSITE" id="PS00676">
    <property type="entry name" value="SIGMA54_INTERACT_2"/>
    <property type="match status" value="1"/>
</dbReference>
<keyword evidence="3" id="KW-0067">ATP-binding</keyword>
<proteinExistence type="predicted"/>
<sequence>MSHKILVIDDDVPFCEMLKTFLTKKGYKVSNAFSSAEAEQSIDKECYDIVLTDVRLPDSNGLELLKYIKSHCSTAQVILMTGYTEIKTAVNAMKLGAFDYVAKPINPDEILMTIKQALERKASIERGEVVTSKAKVKTTTAKTTSETTDDTEEELDYVKGESSISKQLHEYIDLVAPTNMSVLIIGDSGTGKENIAHSIHLKSKRKDKPYIAVDCGAIPKDLASSEFFGHIKGSFTGAVTDKVGHFEAANGGTIFLDEVGNLSYEVQVQLLRALQERKVKPVGSSNEIDVDIRVIAATNEDLPKAVREGEFREDLYHRLNEFGIVAPRLADRGSDILMFAEHFLQESNHELEKQVKKFSSEVECVFLTYDWPGNLREMKNIIKRSVLLTRGEVIEKDVLPQEILNPRAETSVVTSSVSNEAPEDDLKLFSSRNEEQAIRTALEKVKFNKTKAAQVLGIDRKTLYNKMKLYNIEL</sequence>
<dbReference type="SMART" id="SM00448">
    <property type="entry name" value="REC"/>
    <property type="match status" value="1"/>
</dbReference>
<dbReference type="GO" id="GO:0043565">
    <property type="term" value="F:sequence-specific DNA binding"/>
    <property type="evidence" value="ECO:0007669"/>
    <property type="project" value="InterPro"/>
</dbReference>
<dbReference type="PROSITE" id="PS00675">
    <property type="entry name" value="SIGMA54_INTERACT_1"/>
    <property type="match status" value="1"/>
</dbReference>
<feature type="domain" description="Response regulatory" evidence="9">
    <location>
        <begin position="4"/>
        <end position="118"/>
    </location>
</feature>
<dbReference type="InterPro" id="IPR025943">
    <property type="entry name" value="Sigma_54_int_dom_ATP-bd_2"/>
</dbReference>
<dbReference type="AlphaFoldDB" id="A0A1G8D6L9"/>
<dbReference type="InterPro" id="IPR011006">
    <property type="entry name" value="CheY-like_superfamily"/>
</dbReference>
<feature type="domain" description="Sigma-54 factor interaction" evidence="8">
    <location>
        <begin position="158"/>
        <end position="387"/>
    </location>
</feature>
<dbReference type="Proteomes" id="UP000243588">
    <property type="component" value="Unassembled WGS sequence"/>
</dbReference>
<dbReference type="Pfam" id="PF02954">
    <property type="entry name" value="HTH_8"/>
    <property type="match status" value="1"/>
</dbReference>
<dbReference type="EMBL" id="FNDQ01000006">
    <property type="protein sequence ID" value="SDH53183.1"/>
    <property type="molecule type" value="Genomic_DNA"/>
</dbReference>
<dbReference type="InterPro" id="IPR002197">
    <property type="entry name" value="HTH_Fis"/>
</dbReference>
<evidence type="ECO:0000313" key="10">
    <source>
        <dbReference type="EMBL" id="SDH53183.1"/>
    </source>
</evidence>
<dbReference type="Gene3D" id="1.10.10.60">
    <property type="entry name" value="Homeodomain-like"/>
    <property type="match status" value="1"/>
</dbReference>
<dbReference type="InterPro" id="IPR027417">
    <property type="entry name" value="P-loop_NTPase"/>
</dbReference>
<keyword evidence="1 7" id="KW-0597">Phosphoprotein</keyword>
<dbReference type="GO" id="GO:0005524">
    <property type="term" value="F:ATP binding"/>
    <property type="evidence" value="ECO:0007669"/>
    <property type="project" value="UniProtKB-KW"/>
</dbReference>
<evidence type="ECO:0000256" key="1">
    <source>
        <dbReference type="ARBA" id="ARBA00022553"/>
    </source>
</evidence>
<dbReference type="Gene3D" id="1.10.8.60">
    <property type="match status" value="1"/>
</dbReference>
<accession>A0A1G8D6L9</accession>
<evidence type="ECO:0000313" key="11">
    <source>
        <dbReference type="Proteomes" id="UP000243588"/>
    </source>
</evidence>
<dbReference type="FunFam" id="3.40.50.300:FF:000006">
    <property type="entry name" value="DNA-binding transcriptional regulator NtrC"/>
    <property type="match status" value="1"/>
</dbReference>
<dbReference type="InterPro" id="IPR003593">
    <property type="entry name" value="AAA+_ATPase"/>
</dbReference>
<dbReference type="InterPro" id="IPR009057">
    <property type="entry name" value="Homeodomain-like_sf"/>
</dbReference>
<dbReference type="FunFam" id="3.40.50.2300:FF:000018">
    <property type="entry name" value="DNA-binding transcriptional regulator NtrC"/>
    <property type="match status" value="1"/>
</dbReference>
<keyword evidence="11" id="KW-1185">Reference proteome</keyword>
<name>A0A1G8D6L9_9FLAO</name>